<evidence type="ECO:0000259" key="5">
    <source>
        <dbReference type="PROSITE" id="PS50893"/>
    </source>
</evidence>
<proteinExistence type="inferred from homology"/>
<accession>A0ABU0N141</accession>
<evidence type="ECO:0000256" key="4">
    <source>
        <dbReference type="ARBA" id="ARBA00022840"/>
    </source>
</evidence>
<organism evidence="6 7">
    <name type="scientific">Paraclostridium ghonii</name>
    <dbReference type="NCBI Taxonomy" id="29358"/>
    <lineage>
        <taxon>Bacteria</taxon>
        <taxon>Bacillati</taxon>
        <taxon>Bacillota</taxon>
        <taxon>Clostridia</taxon>
        <taxon>Peptostreptococcales</taxon>
        <taxon>Peptostreptococcaceae</taxon>
        <taxon>Paraclostridium</taxon>
    </lineage>
</organism>
<evidence type="ECO:0000256" key="2">
    <source>
        <dbReference type="ARBA" id="ARBA00022448"/>
    </source>
</evidence>
<dbReference type="EMBL" id="JAUSWG010000007">
    <property type="protein sequence ID" value="MDQ0556820.1"/>
    <property type="molecule type" value="Genomic_DNA"/>
</dbReference>
<keyword evidence="3" id="KW-0547">Nucleotide-binding</keyword>
<dbReference type="RefSeq" id="WP_307506918.1">
    <property type="nucleotide sequence ID" value="NZ_BAAACE010000005.1"/>
</dbReference>
<gene>
    <name evidence="6" type="ORF">QOZ92_001936</name>
</gene>
<evidence type="ECO:0000256" key="3">
    <source>
        <dbReference type="ARBA" id="ARBA00022741"/>
    </source>
</evidence>
<evidence type="ECO:0000313" key="7">
    <source>
        <dbReference type="Proteomes" id="UP001232584"/>
    </source>
</evidence>
<dbReference type="PROSITE" id="PS00211">
    <property type="entry name" value="ABC_TRANSPORTER_1"/>
    <property type="match status" value="1"/>
</dbReference>
<dbReference type="InterPro" id="IPR017871">
    <property type="entry name" value="ABC_transporter-like_CS"/>
</dbReference>
<keyword evidence="7" id="KW-1185">Reference proteome</keyword>
<comment type="caution">
    <text evidence="6">The sequence shown here is derived from an EMBL/GenBank/DDBJ whole genome shotgun (WGS) entry which is preliminary data.</text>
</comment>
<protein>
    <submittedName>
        <fullName evidence="6">ABC-2 type transport system ATP-binding protein</fullName>
    </submittedName>
</protein>
<dbReference type="PANTHER" id="PTHR43335:SF8">
    <property type="entry name" value="ABC TRANSPORTER, ATP-BINDING PROTEIN"/>
    <property type="match status" value="1"/>
</dbReference>
<feature type="domain" description="ABC transporter" evidence="5">
    <location>
        <begin position="7"/>
        <end position="234"/>
    </location>
</feature>
<dbReference type="Pfam" id="PF00005">
    <property type="entry name" value="ABC_tran"/>
    <property type="match status" value="1"/>
</dbReference>
<sequence>MEKDYIIKTNNLTKRIGKINIVEGVNLNVRKGSIYGFIGENGAGKTTILRLIAGLSNSTNGSVYLFGEEQKKSVNLHSEKIGALIENPIFYPNLTGYDNLKYFCIQKGIPLDRIEEKLKLMNLEVKSRKKVKNYSLGMKQRLGISLALLNNPELLILDEPLNGLDPKGIAEIRKLLIKINEENKTTIVVSSHILSELEHIATDYGIMHHGKLISEFGADKLTNKELEEYFIEVTS</sequence>
<dbReference type="InterPro" id="IPR003439">
    <property type="entry name" value="ABC_transporter-like_ATP-bd"/>
</dbReference>
<dbReference type="PANTHER" id="PTHR43335">
    <property type="entry name" value="ABC TRANSPORTER, ATP-BINDING PROTEIN"/>
    <property type="match status" value="1"/>
</dbReference>
<keyword evidence="4 6" id="KW-0067">ATP-binding</keyword>
<dbReference type="Proteomes" id="UP001232584">
    <property type="component" value="Unassembled WGS sequence"/>
</dbReference>
<dbReference type="SMART" id="SM00382">
    <property type="entry name" value="AAA"/>
    <property type="match status" value="1"/>
</dbReference>
<dbReference type="SUPFAM" id="SSF52540">
    <property type="entry name" value="P-loop containing nucleoside triphosphate hydrolases"/>
    <property type="match status" value="1"/>
</dbReference>
<comment type="similarity">
    <text evidence="1">Belongs to the ABC transporter superfamily.</text>
</comment>
<dbReference type="Gene3D" id="3.40.50.300">
    <property type="entry name" value="P-loop containing nucleotide triphosphate hydrolases"/>
    <property type="match status" value="1"/>
</dbReference>
<dbReference type="InterPro" id="IPR003593">
    <property type="entry name" value="AAA+_ATPase"/>
</dbReference>
<evidence type="ECO:0000313" key="6">
    <source>
        <dbReference type="EMBL" id="MDQ0556820.1"/>
    </source>
</evidence>
<dbReference type="PROSITE" id="PS50893">
    <property type="entry name" value="ABC_TRANSPORTER_2"/>
    <property type="match status" value="1"/>
</dbReference>
<dbReference type="InterPro" id="IPR027417">
    <property type="entry name" value="P-loop_NTPase"/>
</dbReference>
<dbReference type="GO" id="GO:0005524">
    <property type="term" value="F:ATP binding"/>
    <property type="evidence" value="ECO:0007669"/>
    <property type="project" value="UniProtKB-KW"/>
</dbReference>
<name>A0ABU0N141_9FIRM</name>
<reference evidence="6 7" key="1">
    <citation type="submission" date="2023-07" db="EMBL/GenBank/DDBJ databases">
        <title>Genomic Encyclopedia of Type Strains, Phase IV (KMG-IV): sequencing the most valuable type-strain genomes for metagenomic binning, comparative biology and taxonomic classification.</title>
        <authorList>
            <person name="Goeker M."/>
        </authorList>
    </citation>
    <scope>NUCLEOTIDE SEQUENCE [LARGE SCALE GENOMIC DNA]</scope>
    <source>
        <strain evidence="6 7">DSM 15049</strain>
    </source>
</reference>
<keyword evidence="2" id="KW-0813">Transport</keyword>
<evidence type="ECO:0000256" key="1">
    <source>
        <dbReference type="ARBA" id="ARBA00005417"/>
    </source>
</evidence>